<comment type="caution">
    <text evidence="3">The sequence shown here is derived from an EMBL/GenBank/DDBJ whole genome shotgun (WGS) entry which is preliminary data.</text>
</comment>
<feature type="region of interest" description="Disordered" evidence="1">
    <location>
        <begin position="679"/>
        <end position="719"/>
    </location>
</feature>
<feature type="region of interest" description="Disordered" evidence="1">
    <location>
        <begin position="1"/>
        <end position="62"/>
    </location>
</feature>
<evidence type="ECO:0000256" key="1">
    <source>
        <dbReference type="SAM" id="MobiDB-lite"/>
    </source>
</evidence>
<feature type="compositionally biased region" description="Pro residues" evidence="1">
    <location>
        <begin position="403"/>
        <end position="413"/>
    </location>
</feature>
<dbReference type="CDD" id="cd00085">
    <property type="entry name" value="HNHc"/>
    <property type="match status" value="1"/>
</dbReference>
<feature type="domain" description="HNH nuclease" evidence="2">
    <location>
        <begin position="721"/>
        <end position="773"/>
    </location>
</feature>
<gene>
    <name evidence="3" type="ORF">F7O44_05280</name>
</gene>
<dbReference type="InterPro" id="IPR003615">
    <property type="entry name" value="HNH_nuc"/>
</dbReference>
<sequence length="875" mass="90696">MFTDGSDDQFDPDSNPASGTDSTPEAGSGPGRDQDQDQAQDNASGTESSQSEPVSVPEGLASMAPGGELAAVLAAIPVQRVSGFDTVEVVKAAYRQANHDRAIFLRAVLETGLRQPHTPDTVARVQHPHEFAPEETRAALVFSRRRADTTFTLAYDVFSRLPMLGEAMLAGELDEPRAVAFCQWTVGLTGDQAAQICHDLLSVAPDMMVGELIDAIKRAAIAIDPDYAERRYRHAVQGRRFVGSRNADGTANVAGLDLPIDRAAAACHRVDTLARTCKRSGDTRPANHIRADIYLGMLDGSFQAMTDADIIAYVLSNPFSTPDAADDATNDSDTPGINHDNGDNGDSGDSGGNGDGPDPDGPENAGPAPTATGPAPTDTAPPPTDGGPDDDGDGPDPDGPDGAHPPPSDPSPAPTDTAPHPVDGGTSPPDTAPHPVDGGTSPPDTAPPPADGGTSPPDTAPPPADGGTSPTDTAPPPADGGTSPTDTAPPPADGGTSPTDTAPPPADGGTSRNDFPEAGRAGTGAYPVGELRIELASLLGLDQRPAELAGWDFIPAGLARQIITTMIGAEWRWVLCDDDGYPIASGIATARPQSPGRPPASPSPPASESPSPAPSPSPSPALPAAARGIVELQLRTSDIPRIAAAVCARETRYRRVVDDILTQIKTDTDFAETTSAGIEATSSSERRGPVSGVLGRVGASGSSGADARSDAGARRRTPGAGLRRWIQIRDRRCTFPACRIPARYTDQDHAIDYADGGLTTDANLGCCCRRHHRLKHVGGWVIIRPAPDTTVWVTPLGHTYTHRAPPVIFTTSGARPHPHHPNLFNANRLGCGCVSYCGCGATLPMPPTTTENGTPAREPAQPSGRGSEDDDAPPF</sequence>
<keyword evidence="4" id="KW-1185">Reference proteome</keyword>
<dbReference type="Proteomes" id="UP000460435">
    <property type="component" value="Unassembled WGS sequence"/>
</dbReference>
<proteinExistence type="predicted"/>
<dbReference type="EMBL" id="WLZY01000001">
    <property type="protein sequence ID" value="NDL56482.1"/>
    <property type="molecule type" value="Genomic_DNA"/>
</dbReference>
<dbReference type="Pfam" id="PF02720">
    <property type="entry name" value="DUF222"/>
    <property type="match status" value="1"/>
</dbReference>
<dbReference type="SMART" id="SM00507">
    <property type="entry name" value="HNHc"/>
    <property type="match status" value="1"/>
</dbReference>
<feature type="region of interest" description="Disordered" evidence="1">
    <location>
        <begin position="847"/>
        <end position="875"/>
    </location>
</feature>
<feature type="region of interest" description="Disordered" evidence="1">
    <location>
        <begin position="323"/>
        <end position="523"/>
    </location>
</feature>
<dbReference type="InterPro" id="IPR003870">
    <property type="entry name" value="DUF222"/>
</dbReference>
<feature type="region of interest" description="Disordered" evidence="1">
    <location>
        <begin position="586"/>
        <end position="623"/>
    </location>
</feature>
<feature type="compositionally biased region" description="Acidic residues" evidence="1">
    <location>
        <begin position="387"/>
        <end position="399"/>
    </location>
</feature>
<feature type="compositionally biased region" description="Polar residues" evidence="1">
    <location>
        <begin position="15"/>
        <end position="25"/>
    </location>
</feature>
<protein>
    <submittedName>
        <fullName evidence="3">DUF222 domain-containing protein</fullName>
    </submittedName>
</protein>
<organism evidence="3 4">
    <name type="scientific">Phytoactinopolyspora mesophila</name>
    <dbReference type="NCBI Taxonomy" id="2650750"/>
    <lineage>
        <taxon>Bacteria</taxon>
        <taxon>Bacillati</taxon>
        <taxon>Actinomycetota</taxon>
        <taxon>Actinomycetes</taxon>
        <taxon>Jiangellales</taxon>
        <taxon>Jiangellaceae</taxon>
        <taxon>Phytoactinopolyspora</taxon>
    </lineage>
</organism>
<feature type="compositionally biased region" description="Acidic residues" evidence="1">
    <location>
        <begin position="1"/>
        <end position="11"/>
    </location>
</feature>
<reference evidence="3 4" key="1">
    <citation type="submission" date="2019-11" db="EMBL/GenBank/DDBJ databases">
        <authorList>
            <person name="Li X.-J."/>
            <person name="Feng X.-M."/>
        </authorList>
    </citation>
    <scope>NUCLEOTIDE SEQUENCE [LARGE SCALE GENOMIC DNA]</scope>
    <source>
        <strain evidence="3 4">XMNu-373</strain>
    </source>
</reference>
<feature type="compositionally biased region" description="Low complexity" evidence="1">
    <location>
        <begin position="690"/>
        <end position="706"/>
    </location>
</feature>
<evidence type="ECO:0000313" key="3">
    <source>
        <dbReference type="EMBL" id="NDL56482.1"/>
    </source>
</evidence>
<name>A0A7K3M0R2_9ACTN</name>
<dbReference type="RefSeq" id="WP_162449059.1">
    <property type="nucleotide sequence ID" value="NZ_WLZY01000001.1"/>
</dbReference>
<evidence type="ECO:0000259" key="2">
    <source>
        <dbReference type="SMART" id="SM00507"/>
    </source>
</evidence>
<feature type="compositionally biased region" description="Pro residues" evidence="1">
    <location>
        <begin position="595"/>
        <end position="621"/>
    </location>
</feature>
<feature type="compositionally biased region" description="Low complexity" evidence="1">
    <location>
        <begin position="37"/>
        <end position="58"/>
    </location>
</feature>
<dbReference type="AlphaFoldDB" id="A0A7K3M0R2"/>
<feature type="compositionally biased region" description="Low complexity" evidence="1">
    <location>
        <begin position="365"/>
        <end position="378"/>
    </location>
</feature>
<accession>A0A7K3M0R2</accession>
<evidence type="ECO:0000313" key="4">
    <source>
        <dbReference type="Proteomes" id="UP000460435"/>
    </source>
</evidence>